<proteinExistence type="inferred from homology"/>
<dbReference type="Gene3D" id="3.40.50.12710">
    <property type="match status" value="2"/>
</dbReference>
<reference evidence="8" key="1">
    <citation type="submission" date="2021-06" db="EMBL/GenBank/DDBJ databases">
        <authorList>
            <person name="Kallberg Y."/>
            <person name="Tangrot J."/>
            <person name="Rosling A."/>
        </authorList>
    </citation>
    <scope>NUCLEOTIDE SEQUENCE</scope>
    <source>
        <strain evidence="8">IA702</strain>
    </source>
</reference>
<comment type="subcellular location">
    <subcellularLocation>
        <location evidence="1 7">Mitochondrion</location>
    </subcellularLocation>
</comment>
<dbReference type="Proteomes" id="UP000789572">
    <property type="component" value="Unassembled WGS sequence"/>
</dbReference>
<sequence>MKQALTDSLHGYYTKGDMFGVDGDFTTSPEVSQMFGEAMTSFKDFFKSLKNVHLIEVSPALRKLQHDKLCGDKSSIALEFAKPKFHWQESIRNIPGVWSMIIAHEFFDALPVHQFKKTKDGWREIMVDVDESDQSTYHFKLVTSLTPTVASNAYTNASEYERMSVGDTIEISPSSWNNANEIAKYIHDYGGSALIIDYGKDHFQGDTLRAVKKHRFTSILTTPGEVDLTADVDFAYLKSAAAGLVDTHGPIRQRDFLEKFGIQLRLSMLLENAPKSNHRMLMSEYERLTSPLLMGSVYKFMCMVPLHSQLPFPF</sequence>
<dbReference type="GO" id="GO:0005739">
    <property type="term" value="C:mitochondrion"/>
    <property type="evidence" value="ECO:0007669"/>
    <property type="project" value="UniProtKB-SubCell"/>
</dbReference>
<evidence type="ECO:0000313" key="8">
    <source>
        <dbReference type="EMBL" id="CAG8541041.1"/>
    </source>
</evidence>
<accession>A0A9N9FJP2</accession>
<dbReference type="InterPro" id="IPR029063">
    <property type="entry name" value="SAM-dependent_MTases_sf"/>
</dbReference>
<dbReference type="SUPFAM" id="SSF53335">
    <property type="entry name" value="S-adenosyl-L-methionine-dependent methyltransferases"/>
    <property type="match status" value="1"/>
</dbReference>
<dbReference type="GO" id="GO:0032259">
    <property type="term" value="P:methylation"/>
    <property type="evidence" value="ECO:0007669"/>
    <property type="project" value="UniProtKB-KW"/>
</dbReference>
<evidence type="ECO:0000256" key="7">
    <source>
        <dbReference type="RuleBase" id="RU364114"/>
    </source>
</evidence>
<comment type="function">
    <text evidence="7">Arginine methyltransferase involved in the assembly or stability of mitochondrial NADH:ubiquinone oxidoreductase complex (complex I).</text>
</comment>
<evidence type="ECO:0000256" key="5">
    <source>
        <dbReference type="ARBA" id="ARBA00023128"/>
    </source>
</evidence>
<organism evidence="8 9">
    <name type="scientific">Paraglomus occultum</name>
    <dbReference type="NCBI Taxonomy" id="144539"/>
    <lineage>
        <taxon>Eukaryota</taxon>
        <taxon>Fungi</taxon>
        <taxon>Fungi incertae sedis</taxon>
        <taxon>Mucoromycota</taxon>
        <taxon>Glomeromycotina</taxon>
        <taxon>Glomeromycetes</taxon>
        <taxon>Paraglomerales</taxon>
        <taxon>Paraglomeraceae</taxon>
        <taxon>Paraglomus</taxon>
    </lineage>
</organism>
<dbReference type="Pfam" id="PF02636">
    <property type="entry name" value="Methyltransf_28"/>
    <property type="match status" value="1"/>
</dbReference>
<dbReference type="InterPro" id="IPR038375">
    <property type="entry name" value="NDUFAF7_sf"/>
</dbReference>
<keyword evidence="5 7" id="KW-0496">Mitochondrion</keyword>
<keyword evidence="4 7" id="KW-0808">Transferase</keyword>
<dbReference type="OrthoDB" id="5595109at2759"/>
<dbReference type="PANTHER" id="PTHR12049:SF7">
    <property type="entry name" value="PROTEIN ARGININE METHYLTRANSFERASE NDUFAF7, MITOCHONDRIAL"/>
    <property type="match status" value="1"/>
</dbReference>
<protein>
    <recommendedName>
        <fullName evidence="7">Protein arginine methyltransferase NDUFAF7</fullName>
        <ecNumber evidence="7">2.1.1.320</ecNumber>
    </recommendedName>
</protein>
<dbReference type="AlphaFoldDB" id="A0A9N9FJP2"/>
<dbReference type="EMBL" id="CAJVPJ010000596">
    <property type="protein sequence ID" value="CAG8541041.1"/>
    <property type="molecule type" value="Genomic_DNA"/>
</dbReference>
<gene>
    <name evidence="8" type="ORF">POCULU_LOCUS4537</name>
</gene>
<evidence type="ECO:0000256" key="3">
    <source>
        <dbReference type="ARBA" id="ARBA00022603"/>
    </source>
</evidence>
<name>A0A9N9FJP2_9GLOM</name>
<dbReference type="PANTHER" id="PTHR12049">
    <property type="entry name" value="PROTEIN ARGININE METHYLTRANSFERASE NDUFAF7, MITOCHONDRIAL"/>
    <property type="match status" value="1"/>
</dbReference>
<comment type="similarity">
    <text evidence="2 7">Belongs to the NDUFAF7 family.</text>
</comment>
<dbReference type="GO" id="GO:0032981">
    <property type="term" value="P:mitochondrial respiratory chain complex I assembly"/>
    <property type="evidence" value="ECO:0007669"/>
    <property type="project" value="TreeGrafter"/>
</dbReference>
<evidence type="ECO:0000313" key="9">
    <source>
        <dbReference type="Proteomes" id="UP000789572"/>
    </source>
</evidence>
<evidence type="ECO:0000256" key="4">
    <source>
        <dbReference type="ARBA" id="ARBA00022679"/>
    </source>
</evidence>
<dbReference type="GO" id="GO:0035243">
    <property type="term" value="F:protein-arginine omega-N symmetric methyltransferase activity"/>
    <property type="evidence" value="ECO:0007669"/>
    <property type="project" value="UniProtKB-EC"/>
</dbReference>
<comment type="catalytic activity">
    <reaction evidence="6 7">
        <text>L-arginyl-[protein] + 2 S-adenosyl-L-methionine = N(omega),N(omega)'-dimethyl-L-arginyl-[protein] + 2 S-adenosyl-L-homocysteine + 2 H(+)</text>
        <dbReference type="Rhea" id="RHEA:48108"/>
        <dbReference type="Rhea" id="RHEA-COMP:10532"/>
        <dbReference type="Rhea" id="RHEA-COMP:11992"/>
        <dbReference type="ChEBI" id="CHEBI:15378"/>
        <dbReference type="ChEBI" id="CHEBI:29965"/>
        <dbReference type="ChEBI" id="CHEBI:57856"/>
        <dbReference type="ChEBI" id="CHEBI:59789"/>
        <dbReference type="ChEBI" id="CHEBI:88221"/>
        <dbReference type="EC" id="2.1.1.320"/>
    </reaction>
</comment>
<evidence type="ECO:0000256" key="2">
    <source>
        <dbReference type="ARBA" id="ARBA00005891"/>
    </source>
</evidence>
<evidence type="ECO:0000256" key="1">
    <source>
        <dbReference type="ARBA" id="ARBA00004173"/>
    </source>
</evidence>
<evidence type="ECO:0000256" key="6">
    <source>
        <dbReference type="ARBA" id="ARBA00048612"/>
    </source>
</evidence>
<keyword evidence="3 7" id="KW-0489">Methyltransferase</keyword>
<keyword evidence="9" id="KW-1185">Reference proteome</keyword>
<comment type="caution">
    <text evidence="8">The sequence shown here is derived from an EMBL/GenBank/DDBJ whole genome shotgun (WGS) entry which is preliminary data.</text>
</comment>
<dbReference type="InterPro" id="IPR003788">
    <property type="entry name" value="NDUFAF7"/>
</dbReference>
<dbReference type="EC" id="2.1.1.320" evidence="7"/>